<comment type="caution">
    <text evidence="4">The sequence shown here is derived from an EMBL/GenBank/DDBJ whole genome shotgun (WGS) entry which is preliminary data.</text>
</comment>
<dbReference type="NCBIfam" id="TIGR00166">
    <property type="entry name" value="S6"/>
    <property type="match status" value="1"/>
</dbReference>
<dbReference type="Gene3D" id="3.30.70.60">
    <property type="match status" value="1"/>
</dbReference>
<dbReference type="InterPro" id="IPR035980">
    <property type="entry name" value="Ribosomal_bS6_sf"/>
</dbReference>
<dbReference type="GO" id="GO:1990904">
    <property type="term" value="C:ribonucleoprotein complex"/>
    <property type="evidence" value="ECO:0007669"/>
    <property type="project" value="UniProtKB-KW"/>
</dbReference>
<dbReference type="GO" id="GO:0003735">
    <property type="term" value="F:structural constituent of ribosome"/>
    <property type="evidence" value="ECO:0007669"/>
    <property type="project" value="InterPro"/>
</dbReference>
<dbReference type="EMBL" id="MGAE01000012">
    <property type="protein sequence ID" value="OGK39834.1"/>
    <property type="molecule type" value="Genomic_DNA"/>
</dbReference>
<proteinExistence type="inferred from homology"/>
<dbReference type="InterPro" id="IPR014717">
    <property type="entry name" value="Transl_elong_EF1B/ribsomal_bS6"/>
</dbReference>
<keyword evidence="3" id="KW-0694">RNA-binding</keyword>
<comment type="function">
    <text evidence="3">Binds together with bS18 to 16S ribosomal RNA.</text>
</comment>
<gene>
    <name evidence="3" type="primary">rpsF</name>
    <name evidence="4" type="ORF">A3F34_02920</name>
</gene>
<comment type="similarity">
    <text evidence="1 3">Belongs to the bacterial ribosomal protein bS6 family.</text>
</comment>
<protein>
    <recommendedName>
        <fullName evidence="2 3">Small ribosomal subunit protein bS6</fullName>
    </recommendedName>
</protein>
<dbReference type="GO" id="GO:0005840">
    <property type="term" value="C:ribosome"/>
    <property type="evidence" value="ECO:0007669"/>
    <property type="project" value="UniProtKB-KW"/>
</dbReference>
<dbReference type="HAMAP" id="MF_00360">
    <property type="entry name" value="Ribosomal_bS6"/>
    <property type="match status" value="1"/>
</dbReference>
<evidence type="ECO:0000313" key="5">
    <source>
        <dbReference type="Proteomes" id="UP000179024"/>
    </source>
</evidence>
<accession>A0A1F7I910</accession>
<dbReference type="GO" id="GO:0019843">
    <property type="term" value="F:rRNA binding"/>
    <property type="evidence" value="ECO:0007669"/>
    <property type="project" value="UniProtKB-UniRule"/>
</dbReference>
<keyword evidence="3 4" id="KW-0689">Ribosomal protein</keyword>
<evidence type="ECO:0000256" key="3">
    <source>
        <dbReference type="HAMAP-Rule" id="MF_00360"/>
    </source>
</evidence>
<dbReference type="Proteomes" id="UP000179024">
    <property type="component" value="Unassembled WGS sequence"/>
</dbReference>
<dbReference type="CDD" id="cd00473">
    <property type="entry name" value="bS6"/>
    <property type="match status" value="1"/>
</dbReference>
<dbReference type="InterPro" id="IPR000529">
    <property type="entry name" value="Ribosomal_bS6"/>
</dbReference>
<dbReference type="InterPro" id="IPR020814">
    <property type="entry name" value="Ribosomal_S6_plastid/chlpt"/>
</dbReference>
<organism evidence="4 5">
    <name type="scientific">Candidatus Roizmanbacteria bacterium RIFCSPHIGHO2_12_FULL_44_10</name>
    <dbReference type="NCBI Taxonomy" id="1802054"/>
    <lineage>
        <taxon>Bacteria</taxon>
        <taxon>Candidatus Roizmaniibacteriota</taxon>
    </lineage>
</organism>
<keyword evidence="3" id="KW-0687">Ribonucleoprotein</keyword>
<dbReference type="GO" id="GO:0006412">
    <property type="term" value="P:translation"/>
    <property type="evidence" value="ECO:0007669"/>
    <property type="project" value="UniProtKB-UniRule"/>
</dbReference>
<dbReference type="SUPFAM" id="SSF54995">
    <property type="entry name" value="Ribosomal protein S6"/>
    <property type="match status" value="1"/>
</dbReference>
<evidence type="ECO:0000313" key="4">
    <source>
        <dbReference type="EMBL" id="OGK39834.1"/>
    </source>
</evidence>
<dbReference type="AlphaFoldDB" id="A0A1F7I910"/>
<dbReference type="Pfam" id="PF01250">
    <property type="entry name" value="Ribosomal_S6"/>
    <property type="match status" value="1"/>
</dbReference>
<evidence type="ECO:0000256" key="2">
    <source>
        <dbReference type="ARBA" id="ARBA00035294"/>
    </source>
</evidence>
<evidence type="ECO:0000256" key="1">
    <source>
        <dbReference type="ARBA" id="ARBA00009512"/>
    </source>
</evidence>
<keyword evidence="3" id="KW-0699">rRNA-binding</keyword>
<name>A0A1F7I910_9BACT</name>
<reference evidence="4 5" key="1">
    <citation type="journal article" date="2016" name="Nat. Commun.">
        <title>Thousands of microbial genomes shed light on interconnected biogeochemical processes in an aquifer system.</title>
        <authorList>
            <person name="Anantharaman K."/>
            <person name="Brown C.T."/>
            <person name="Hug L.A."/>
            <person name="Sharon I."/>
            <person name="Castelle C.J."/>
            <person name="Probst A.J."/>
            <person name="Thomas B.C."/>
            <person name="Singh A."/>
            <person name="Wilkins M.J."/>
            <person name="Karaoz U."/>
            <person name="Brodie E.L."/>
            <person name="Williams K.H."/>
            <person name="Hubbard S.S."/>
            <person name="Banfield J.F."/>
        </authorList>
    </citation>
    <scope>NUCLEOTIDE SEQUENCE [LARGE SCALE GENOMIC DNA]</scope>
</reference>
<sequence>MNGYEFTFITKDGSKTVLDGAEKLITDFKGKVSAKDDWGRKPFAYKIAGLKEGHYHVWAVDMSPSDMLEFKNKLNLEKGVIRYLILNQD</sequence>